<dbReference type="RefSeq" id="WP_313977932.1">
    <property type="nucleotide sequence ID" value="NZ_JASJOS010000004.1"/>
</dbReference>
<dbReference type="Proteomes" id="UP001241110">
    <property type="component" value="Unassembled WGS sequence"/>
</dbReference>
<proteinExistence type="predicted"/>
<dbReference type="SMART" id="SM00369">
    <property type="entry name" value="LRR_TYP"/>
    <property type="match status" value="6"/>
</dbReference>
<dbReference type="PANTHER" id="PTHR48051">
    <property type="match status" value="1"/>
</dbReference>
<dbReference type="GO" id="GO:0005737">
    <property type="term" value="C:cytoplasm"/>
    <property type="evidence" value="ECO:0007669"/>
    <property type="project" value="TreeGrafter"/>
</dbReference>
<gene>
    <name evidence="4" type="ORF">QNI16_10315</name>
</gene>
<dbReference type="Gene3D" id="3.80.10.10">
    <property type="entry name" value="Ribonuclease Inhibitor"/>
    <property type="match status" value="2"/>
</dbReference>
<name>A0AAE3QK66_9BACT</name>
<reference evidence="4" key="1">
    <citation type="submission" date="2023-05" db="EMBL/GenBank/DDBJ databases">
        <authorList>
            <person name="Zhang X."/>
        </authorList>
    </citation>
    <scope>NUCLEOTIDE SEQUENCE</scope>
    <source>
        <strain evidence="4">YF14B1</strain>
    </source>
</reference>
<dbReference type="EMBL" id="JASJOS010000004">
    <property type="protein sequence ID" value="MDJ1480877.1"/>
    <property type="molecule type" value="Genomic_DNA"/>
</dbReference>
<evidence type="ECO:0000313" key="5">
    <source>
        <dbReference type="Proteomes" id="UP001241110"/>
    </source>
</evidence>
<dbReference type="Pfam" id="PF23598">
    <property type="entry name" value="LRR_14"/>
    <property type="match status" value="1"/>
</dbReference>
<evidence type="ECO:0000256" key="2">
    <source>
        <dbReference type="ARBA" id="ARBA00022737"/>
    </source>
</evidence>
<accession>A0AAE3QK66</accession>
<dbReference type="InterPro" id="IPR055414">
    <property type="entry name" value="LRR_R13L4/SHOC2-like"/>
</dbReference>
<dbReference type="PANTHER" id="PTHR48051:SF1">
    <property type="entry name" value="RAS SUPPRESSOR PROTEIN 1"/>
    <property type="match status" value="1"/>
</dbReference>
<dbReference type="SMART" id="SM00364">
    <property type="entry name" value="LRR_BAC"/>
    <property type="match status" value="6"/>
</dbReference>
<evidence type="ECO:0000313" key="4">
    <source>
        <dbReference type="EMBL" id="MDJ1480877.1"/>
    </source>
</evidence>
<protein>
    <submittedName>
        <fullName evidence="4">Leucine-rich repeat domain-containing protein</fullName>
    </submittedName>
</protein>
<dbReference type="PROSITE" id="PS51450">
    <property type="entry name" value="LRR"/>
    <property type="match status" value="2"/>
</dbReference>
<dbReference type="InterPro" id="IPR032675">
    <property type="entry name" value="LRR_dom_sf"/>
</dbReference>
<evidence type="ECO:0000259" key="3">
    <source>
        <dbReference type="Pfam" id="PF23598"/>
    </source>
</evidence>
<dbReference type="InterPro" id="IPR001611">
    <property type="entry name" value="Leu-rich_rpt"/>
</dbReference>
<comment type="caution">
    <text evidence="4">The sequence shown here is derived from an EMBL/GenBank/DDBJ whole genome shotgun (WGS) entry which is preliminary data.</text>
</comment>
<dbReference type="SUPFAM" id="SSF52058">
    <property type="entry name" value="L domain-like"/>
    <property type="match status" value="1"/>
</dbReference>
<dbReference type="InterPro" id="IPR050216">
    <property type="entry name" value="LRR_domain-containing"/>
</dbReference>
<organism evidence="4 5">
    <name type="scientific">Xanthocytophaga flava</name>
    <dbReference type="NCBI Taxonomy" id="3048013"/>
    <lineage>
        <taxon>Bacteria</taxon>
        <taxon>Pseudomonadati</taxon>
        <taxon>Bacteroidota</taxon>
        <taxon>Cytophagia</taxon>
        <taxon>Cytophagales</taxon>
        <taxon>Rhodocytophagaceae</taxon>
        <taxon>Xanthocytophaga</taxon>
    </lineage>
</organism>
<keyword evidence="2" id="KW-0677">Repeat</keyword>
<evidence type="ECO:0000256" key="1">
    <source>
        <dbReference type="ARBA" id="ARBA00022614"/>
    </source>
</evidence>
<dbReference type="InterPro" id="IPR003591">
    <property type="entry name" value="Leu-rich_rpt_typical-subtyp"/>
</dbReference>
<dbReference type="AlphaFoldDB" id="A0AAE3QK66"/>
<keyword evidence="1" id="KW-0433">Leucine-rich repeat</keyword>
<feature type="domain" description="Disease resistance R13L4/SHOC-2-like LRR" evidence="3">
    <location>
        <begin position="37"/>
        <end position="124"/>
    </location>
</feature>
<sequence>MEATHLNFRGKKLRQFPEEIRRATNLTNLNLDDNAITNFDVLTHLPALEVLHVTNNQIGQIPETIHRLKNLKRLYLTNNHLETIPASICELTELKQLLLARNQLKQLPDQLGNLTKLEILNVFDNQLEYLPGGIGQLERLDYLQLGFNQLKQLPVEIKGLKSLTSMEFFGNRIKQLPPELTQLASLTNLNVAENELERIEHIPSSVIRLSIYANPVKYIDAEILASFKREFDDSVPDYFFYLFIDTGQQEELKINPADFHKPSNRRHLKVLDLQQRRIHWHDIKHVPLEFQEKWQLVQVRFTKEF</sequence>